<reference evidence="2" key="1">
    <citation type="journal article" date="2019" name="Curr. Biol.">
        <title>Genome Sequence of Striga asiatica Provides Insight into the Evolution of Plant Parasitism.</title>
        <authorList>
            <person name="Yoshida S."/>
            <person name="Kim S."/>
            <person name="Wafula E.K."/>
            <person name="Tanskanen J."/>
            <person name="Kim Y.M."/>
            <person name="Honaas L."/>
            <person name="Yang Z."/>
            <person name="Spallek T."/>
            <person name="Conn C.E."/>
            <person name="Ichihashi Y."/>
            <person name="Cheong K."/>
            <person name="Cui S."/>
            <person name="Der J.P."/>
            <person name="Gundlach H."/>
            <person name="Jiao Y."/>
            <person name="Hori C."/>
            <person name="Ishida J.K."/>
            <person name="Kasahara H."/>
            <person name="Kiba T."/>
            <person name="Kim M.S."/>
            <person name="Koo N."/>
            <person name="Laohavisit A."/>
            <person name="Lee Y.H."/>
            <person name="Lumba S."/>
            <person name="McCourt P."/>
            <person name="Mortimer J.C."/>
            <person name="Mutuku J.M."/>
            <person name="Nomura T."/>
            <person name="Sasaki-Sekimoto Y."/>
            <person name="Seto Y."/>
            <person name="Wang Y."/>
            <person name="Wakatake T."/>
            <person name="Sakakibara H."/>
            <person name="Demura T."/>
            <person name="Yamaguchi S."/>
            <person name="Yoneyama K."/>
            <person name="Manabe R.I."/>
            <person name="Nelson D.C."/>
            <person name="Schulman A.H."/>
            <person name="Timko M.P."/>
            <person name="dePamphilis C.W."/>
            <person name="Choi D."/>
            <person name="Shirasu K."/>
        </authorList>
    </citation>
    <scope>NUCLEOTIDE SEQUENCE [LARGE SCALE GENOMIC DNA]</scope>
    <source>
        <strain evidence="2">cv. UVA1</strain>
    </source>
</reference>
<name>A0A5A7QM95_STRAF</name>
<protein>
    <submittedName>
        <fullName evidence="1">Leucine--tRNA ligase</fullName>
    </submittedName>
</protein>
<accession>A0A5A7QM95</accession>
<proteinExistence type="predicted"/>
<sequence length="118" mass="13657">MKLDSFNPRIWVLSGILPVKWLYDKLKLLKKDMVVMLLGISPDNELIEKSRDSSCFMFPMLSGMDPVKRFRDRFRILSSTRLVTSLGMSPDKMLFESKVVEAGRYSPGKPIMREIQDL</sequence>
<dbReference type="AlphaFoldDB" id="A0A5A7QM95"/>
<dbReference type="Proteomes" id="UP000325081">
    <property type="component" value="Unassembled WGS sequence"/>
</dbReference>
<evidence type="ECO:0000313" key="2">
    <source>
        <dbReference type="Proteomes" id="UP000325081"/>
    </source>
</evidence>
<keyword evidence="1" id="KW-0436">Ligase</keyword>
<evidence type="ECO:0000313" key="1">
    <source>
        <dbReference type="EMBL" id="GER46344.1"/>
    </source>
</evidence>
<keyword evidence="2" id="KW-1185">Reference proteome</keyword>
<comment type="caution">
    <text evidence="1">The sequence shown here is derived from an EMBL/GenBank/DDBJ whole genome shotgun (WGS) entry which is preliminary data.</text>
</comment>
<feature type="non-terminal residue" evidence="1">
    <location>
        <position position="118"/>
    </location>
</feature>
<dbReference type="GO" id="GO:0016874">
    <property type="term" value="F:ligase activity"/>
    <property type="evidence" value="ECO:0007669"/>
    <property type="project" value="UniProtKB-KW"/>
</dbReference>
<dbReference type="OrthoDB" id="928113at2759"/>
<dbReference type="EMBL" id="BKCP01007515">
    <property type="protein sequence ID" value="GER46344.1"/>
    <property type="molecule type" value="Genomic_DNA"/>
</dbReference>
<organism evidence="1 2">
    <name type="scientific">Striga asiatica</name>
    <name type="common">Asiatic witchweed</name>
    <name type="synonym">Buchnera asiatica</name>
    <dbReference type="NCBI Taxonomy" id="4170"/>
    <lineage>
        <taxon>Eukaryota</taxon>
        <taxon>Viridiplantae</taxon>
        <taxon>Streptophyta</taxon>
        <taxon>Embryophyta</taxon>
        <taxon>Tracheophyta</taxon>
        <taxon>Spermatophyta</taxon>
        <taxon>Magnoliopsida</taxon>
        <taxon>eudicotyledons</taxon>
        <taxon>Gunneridae</taxon>
        <taxon>Pentapetalae</taxon>
        <taxon>asterids</taxon>
        <taxon>lamiids</taxon>
        <taxon>Lamiales</taxon>
        <taxon>Orobanchaceae</taxon>
        <taxon>Buchnereae</taxon>
        <taxon>Striga</taxon>
    </lineage>
</organism>
<gene>
    <name evidence="1" type="ORF">STAS_23371</name>
</gene>